<dbReference type="CDD" id="cd01106">
    <property type="entry name" value="HTH_TipAL-Mta"/>
    <property type="match status" value="1"/>
</dbReference>
<proteinExistence type="predicted"/>
<protein>
    <submittedName>
        <fullName evidence="2">MerR family transcriptional regulator</fullName>
    </submittedName>
</protein>
<evidence type="ECO:0000313" key="3">
    <source>
        <dbReference type="Proteomes" id="UP000784880"/>
    </source>
</evidence>
<dbReference type="EMBL" id="JAHQCS010000024">
    <property type="protein sequence ID" value="MBU9710373.1"/>
    <property type="molecule type" value="Genomic_DNA"/>
</dbReference>
<dbReference type="Proteomes" id="UP000784880">
    <property type="component" value="Unassembled WGS sequence"/>
</dbReference>
<dbReference type="InterPro" id="IPR047057">
    <property type="entry name" value="MerR_fam"/>
</dbReference>
<dbReference type="Pfam" id="PF13411">
    <property type="entry name" value="MerR_1"/>
    <property type="match status" value="1"/>
</dbReference>
<dbReference type="PANTHER" id="PTHR30204">
    <property type="entry name" value="REDOX-CYCLING DRUG-SENSING TRANSCRIPTIONAL ACTIVATOR SOXR"/>
    <property type="match status" value="1"/>
</dbReference>
<keyword evidence="3" id="KW-1185">Reference proteome</keyword>
<dbReference type="RefSeq" id="WP_217064267.1">
    <property type="nucleotide sequence ID" value="NZ_JAHQCS010000024.1"/>
</dbReference>
<evidence type="ECO:0000313" key="2">
    <source>
        <dbReference type="EMBL" id="MBU9710373.1"/>
    </source>
</evidence>
<dbReference type="PROSITE" id="PS50937">
    <property type="entry name" value="HTH_MERR_2"/>
    <property type="match status" value="1"/>
</dbReference>
<comment type="caution">
    <text evidence="2">The sequence shown here is derived from an EMBL/GenBank/DDBJ whole genome shotgun (WGS) entry which is preliminary data.</text>
</comment>
<dbReference type="PANTHER" id="PTHR30204:SF96">
    <property type="entry name" value="CHROMOSOME-ANCHORING PROTEIN RACA"/>
    <property type="match status" value="1"/>
</dbReference>
<organism evidence="2 3">
    <name type="scientific">Evansella tamaricis</name>
    <dbReference type="NCBI Taxonomy" id="2069301"/>
    <lineage>
        <taxon>Bacteria</taxon>
        <taxon>Bacillati</taxon>
        <taxon>Bacillota</taxon>
        <taxon>Bacilli</taxon>
        <taxon>Bacillales</taxon>
        <taxon>Bacillaceae</taxon>
        <taxon>Evansella</taxon>
    </lineage>
</organism>
<evidence type="ECO:0000259" key="1">
    <source>
        <dbReference type="PROSITE" id="PS50937"/>
    </source>
</evidence>
<sequence length="256" mass="30028">MLGDTIGMFAKRMNVSIRTLRYYDEIDLLKPTKTNSKGHKLYGAKEQSVLQRIQAWKFLGVPLEDIKGLLDESNIDFSLTLSLQKKLLLEQKQRMEAMIDAVEDAQTVLKLSEGKAKEYMEVLYMVLNTYRLEKEQKKFLLKHFPTEWVDQLYQPFGIDRKELIKHNTNYLFRLFESMKNNVNPTSEEVQTIIEGMLKDVHSFVDPVVVKEVADKIELFEEHEHLFHSPIPDPFKEYMDKAVSYYYSTAGSNWEND</sequence>
<dbReference type="InterPro" id="IPR000551">
    <property type="entry name" value="MerR-type_HTH_dom"/>
</dbReference>
<accession>A0ABS6JA28</accession>
<name>A0ABS6JA28_9BACI</name>
<dbReference type="SMART" id="SM00422">
    <property type="entry name" value="HTH_MERR"/>
    <property type="match status" value="1"/>
</dbReference>
<feature type="domain" description="HTH merR-type" evidence="1">
    <location>
        <begin position="1"/>
        <end position="72"/>
    </location>
</feature>
<gene>
    <name evidence="2" type="ORF">KS419_01160</name>
</gene>
<reference evidence="2 3" key="1">
    <citation type="submission" date="2021-06" db="EMBL/GenBank/DDBJ databases">
        <title>Bacillus sp. RD4P76, an endophyte from a halophyte.</title>
        <authorList>
            <person name="Sun J.-Q."/>
        </authorList>
    </citation>
    <scope>NUCLEOTIDE SEQUENCE [LARGE SCALE GENOMIC DNA]</scope>
    <source>
        <strain evidence="2 3">CGMCC 1.15917</strain>
    </source>
</reference>